<dbReference type="AlphaFoldDB" id="Q5Z6Q9"/>
<sequence length="107" mass="10773">MFTGVAVWWQRSGGVAARLRLGAAAAWRHGVGVARRWRAAAVWRGPASWHGGRDAVRRRCGGIIGTAGATSSAMAAASRSGSASAGGGVVFDRVDVGGGVGNEAADL</sequence>
<evidence type="ECO:0000313" key="1">
    <source>
        <dbReference type="EMBL" id="BAD54364.1"/>
    </source>
</evidence>
<organism evidence="1 2">
    <name type="scientific">Oryza sativa subsp. japonica</name>
    <name type="common">Rice</name>
    <dbReference type="NCBI Taxonomy" id="39947"/>
    <lineage>
        <taxon>Eukaryota</taxon>
        <taxon>Viridiplantae</taxon>
        <taxon>Streptophyta</taxon>
        <taxon>Embryophyta</taxon>
        <taxon>Tracheophyta</taxon>
        <taxon>Spermatophyta</taxon>
        <taxon>Magnoliopsida</taxon>
        <taxon>Liliopsida</taxon>
        <taxon>Poales</taxon>
        <taxon>Poaceae</taxon>
        <taxon>BOP clade</taxon>
        <taxon>Oryzoideae</taxon>
        <taxon>Oryzeae</taxon>
        <taxon>Oryzinae</taxon>
        <taxon>Oryza</taxon>
        <taxon>Oryza sativa</taxon>
    </lineage>
</organism>
<proteinExistence type="predicted"/>
<protein>
    <submittedName>
        <fullName evidence="1">Uncharacterized protein</fullName>
    </submittedName>
</protein>
<reference evidence="2" key="1">
    <citation type="journal article" date="2005" name="Nature">
        <title>The map-based sequence of the rice genome.</title>
        <authorList>
            <consortium name="International rice genome sequencing project (IRGSP)"/>
            <person name="Matsumoto T."/>
            <person name="Wu J."/>
            <person name="Kanamori H."/>
            <person name="Katayose Y."/>
            <person name="Fujisawa M."/>
            <person name="Namiki N."/>
            <person name="Mizuno H."/>
            <person name="Yamamoto K."/>
            <person name="Antonio B.A."/>
            <person name="Baba T."/>
            <person name="Sakata K."/>
            <person name="Nagamura Y."/>
            <person name="Aoki H."/>
            <person name="Arikawa K."/>
            <person name="Arita K."/>
            <person name="Bito T."/>
            <person name="Chiden Y."/>
            <person name="Fujitsuka N."/>
            <person name="Fukunaka R."/>
            <person name="Hamada M."/>
            <person name="Harada C."/>
            <person name="Hayashi A."/>
            <person name="Hijishita S."/>
            <person name="Honda M."/>
            <person name="Hosokawa S."/>
            <person name="Ichikawa Y."/>
            <person name="Idonuma A."/>
            <person name="Iijima M."/>
            <person name="Ikeda M."/>
            <person name="Ikeno M."/>
            <person name="Ito K."/>
            <person name="Ito S."/>
            <person name="Ito T."/>
            <person name="Ito Y."/>
            <person name="Ito Y."/>
            <person name="Iwabuchi A."/>
            <person name="Kamiya K."/>
            <person name="Karasawa W."/>
            <person name="Kurita K."/>
            <person name="Katagiri S."/>
            <person name="Kikuta A."/>
            <person name="Kobayashi H."/>
            <person name="Kobayashi N."/>
            <person name="Machita K."/>
            <person name="Maehara T."/>
            <person name="Masukawa M."/>
            <person name="Mizubayashi T."/>
            <person name="Mukai Y."/>
            <person name="Nagasaki H."/>
            <person name="Nagata Y."/>
            <person name="Naito S."/>
            <person name="Nakashima M."/>
            <person name="Nakama Y."/>
            <person name="Nakamichi Y."/>
            <person name="Nakamura M."/>
            <person name="Meguro A."/>
            <person name="Negishi M."/>
            <person name="Ohta I."/>
            <person name="Ohta T."/>
            <person name="Okamoto M."/>
            <person name="Ono N."/>
            <person name="Saji S."/>
            <person name="Sakaguchi M."/>
            <person name="Sakai K."/>
            <person name="Shibata M."/>
            <person name="Shimokawa T."/>
            <person name="Song J."/>
            <person name="Takazaki Y."/>
            <person name="Terasawa K."/>
            <person name="Tsugane M."/>
            <person name="Tsuji K."/>
            <person name="Ueda S."/>
            <person name="Waki K."/>
            <person name="Yamagata H."/>
            <person name="Yamamoto M."/>
            <person name="Yamamoto S."/>
            <person name="Yamane H."/>
            <person name="Yoshiki S."/>
            <person name="Yoshihara R."/>
            <person name="Yukawa K."/>
            <person name="Zhong H."/>
            <person name="Yano M."/>
            <person name="Yuan Q."/>
            <person name="Ouyang S."/>
            <person name="Liu J."/>
            <person name="Jones K.M."/>
            <person name="Gansberger K."/>
            <person name="Moffat K."/>
            <person name="Hill J."/>
            <person name="Bera J."/>
            <person name="Fadrosh D."/>
            <person name="Jin S."/>
            <person name="Johri S."/>
            <person name="Kim M."/>
            <person name="Overton L."/>
            <person name="Reardon M."/>
            <person name="Tsitrin T."/>
            <person name="Vuong H."/>
            <person name="Weaver B."/>
            <person name="Ciecko A."/>
            <person name="Tallon L."/>
            <person name="Jackson J."/>
            <person name="Pai G."/>
            <person name="Aken S.V."/>
            <person name="Utterback T."/>
            <person name="Reidmuller S."/>
            <person name="Feldblyum T."/>
            <person name="Hsiao J."/>
            <person name="Zismann V."/>
            <person name="Iobst S."/>
            <person name="de Vazeille A.R."/>
            <person name="Buell C.R."/>
            <person name="Ying K."/>
            <person name="Li Y."/>
            <person name="Lu T."/>
            <person name="Huang Y."/>
            <person name="Zhao Q."/>
            <person name="Feng Q."/>
            <person name="Zhang L."/>
            <person name="Zhu J."/>
            <person name="Weng Q."/>
            <person name="Mu J."/>
            <person name="Lu Y."/>
            <person name="Fan D."/>
            <person name="Liu Y."/>
            <person name="Guan J."/>
            <person name="Zhang Y."/>
            <person name="Yu S."/>
            <person name="Liu X."/>
            <person name="Zhang Y."/>
            <person name="Hong G."/>
            <person name="Han B."/>
            <person name="Choisne N."/>
            <person name="Demange N."/>
            <person name="Orjeda G."/>
            <person name="Samain S."/>
            <person name="Cattolico L."/>
            <person name="Pelletier E."/>
            <person name="Couloux A."/>
            <person name="Segurens B."/>
            <person name="Wincker P."/>
            <person name="D'Hont A."/>
            <person name="Scarpelli C."/>
            <person name="Weissenbach J."/>
            <person name="Salanoubat M."/>
            <person name="Quetier F."/>
            <person name="Yu Y."/>
            <person name="Kim H.R."/>
            <person name="Rambo T."/>
            <person name="Currie J."/>
            <person name="Collura K."/>
            <person name="Luo M."/>
            <person name="Yang T."/>
            <person name="Ammiraju J.S.S."/>
            <person name="Engler F."/>
            <person name="Soderlund C."/>
            <person name="Wing R.A."/>
            <person name="Palmer L.E."/>
            <person name="de la Bastide M."/>
            <person name="Spiegel L."/>
            <person name="Nascimento L."/>
            <person name="Zutavern T."/>
            <person name="O'Shaughnessy A."/>
            <person name="Dike S."/>
            <person name="Dedhia N."/>
            <person name="Preston R."/>
            <person name="Balija V."/>
            <person name="McCombie W.R."/>
            <person name="Chow T."/>
            <person name="Chen H."/>
            <person name="Chung M."/>
            <person name="Chen C."/>
            <person name="Shaw J."/>
            <person name="Wu H."/>
            <person name="Hsiao K."/>
            <person name="Chao Y."/>
            <person name="Chu M."/>
            <person name="Cheng C."/>
            <person name="Hour A."/>
            <person name="Lee P."/>
            <person name="Lin S."/>
            <person name="Lin Y."/>
            <person name="Liou J."/>
            <person name="Liu S."/>
            <person name="Hsing Y."/>
            <person name="Raghuvanshi S."/>
            <person name="Mohanty A."/>
            <person name="Bharti A.K."/>
            <person name="Gaur A."/>
            <person name="Gupta V."/>
            <person name="Kumar D."/>
            <person name="Ravi V."/>
            <person name="Vij S."/>
            <person name="Kapur A."/>
            <person name="Khurana P."/>
            <person name="Khurana P."/>
            <person name="Khurana J.P."/>
            <person name="Tyagi A.K."/>
            <person name="Gaikwad K."/>
            <person name="Singh A."/>
            <person name="Dalal V."/>
            <person name="Srivastava S."/>
            <person name="Dixit A."/>
            <person name="Pal A.K."/>
            <person name="Ghazi I.A."/>
            <person name="Yadav M."/>
            <person name="Pandit A."/>
            <person name="Bhargava A."/>
            <person name="Sureshbabu K."/>
            <person name="Batra K."/>
            <person name="Sharma T.R."/>
            <person name="Mohapatra T."/>
            <person name="Singh N.K."/>
            <person name="Messing J."/>
            <person name="Nelson A.B."/>
            <person name="Fuks G."/>
            <person name="Kavchok S."/>
            <person name="Keizer G."/>
            <person name="Linton E."/>
            <person name="Llaca V."/>
            <person name="Song R."/>
            <person name="Tanyolac B."/>
            <person name="Young S."/>
            <person name="Ho-Il K."/>
            <person name="Hahn J.H."/>
            <person name="Sangsakoo G."/>
            <person name="Vanavichit A."/>
            <person name="de Mattos Luiz.A.T."/>
            <person name="Zimmer P.D."/>
            <person name="Malone G."/>
            <person name="Dellagostin O."/>
            <person name="de Oliveira A.C."/>
            <person name="Bevan M."/>
            <person name="Bancroft I."/>
            <person name="Minx P."/>
            <person name="Cordum H."/>
            <person name="Wilson R."/>
            <person name="Cheng Z."/>
            <person name="Jin W."/>
            <person name="Jiang J."/>
            <person name="Leong S.A."/>
            <person name="Iwama H."/>
            <person name="Gojobori T."/>
            <person name="Itoh T."/>
            <person name="Niimura Y."/>
            <person name="Fujii Y."/>
            <person name="Habara T."/>
            <person name="Sakai H."/>
            <person name="Sato Y."/>
            <person name="Wilson G."/>
            <person name="Kumar K."/>
            <person name="McCouch S."/>
            <person name="Juretic N."/>
            <person name="Hoen D."/>
            <person name="Wright S."/>
            <person name="Bruskiewich R."/>
            <person name="Bureau T."/>
            <person name="Miyao A."/>
            <person name="Hirochika H."/>
            <person name="Nishikawa T."/>
            <person name="Kadowaki K."/>
            <person name="Sugiura M."/>
            <person name="Burr B."/>
            <person name="Sasaki T."/>
        </authorList>
    </citation>
    <scope>NUCLEOTIDE SEQUENCE [LARGE SCALE GENOMIC DNA]</scope>
    <source>
        <strain evidence="2">cv. Nipponbare</strain>
    </source>
</reference>
<evidence type="ECO:0000313" key="2">
    <source>
        <dbReference type="Proteomes" id="UP000000763"/>
    </source>
</evidence>
<dbReference type="Proteomes" id="UP000000763">
    <property type="component" value="Chromosome 6"/>
</dbReference>
<name>Q5Z6Q9_ORYSJ</name>
<reference evidence="2" key="2">
    <citation type="journal article" date="2008" name="Nucleic Acids Res.">
        <title>The rice annotation project database (RAP-DB): 2008 update.</title>
        <authorList>
            <consortium name="The rice annotation project (RAP)"/>
        </authorList>
    </citation>
    <scope>GENOME REANNOTATION</scope>
    <source>
        <strain evidence="2">cv. Nipponbare</strain>
    </source>
</reference>
<accession>Q5Z6Q9</accession>
<gene>
    <name evidence="1" type="primary">OSJNBa0037N01.45</name>
</gene>
<dbReference type="EMBL" id="AP004993">
    <property type="protein sequence ID" value="BAD54364.1"/>
    <property type="molecule type" value="Genomic_DNA"/>
</dbReference>